<dbReference type="EMBL" id="JBIGHV010000004">
    <property type="protein sequence ID" value="MFG6430787.1"/>
    <property type="molecule type" value="Genomic_DNA"/>
</dbReference>
<gene>
    <name evidence="1" type="ORF">ACG00Y_12735</name>
</gene>
<reference evidence="1 2" key="1">
    <citation type="submission" date="2024-08" db="EMBL/GenBank/DDBJ databases">
        <authorList>
            <person name="Lu H."/>
        </authorList>
    </citation>
    <scope>NUCLEOTIDE SEQUENCE [LARGE SCALE GENOMIC DNA]</scope>
    <source>
        <strain evidence="1 2">LYH14W</strain>
    </source>
</reference>
<evidence type="ECO:0000313" key="2">
    <source>
        <dbReference type="Proteomes" id="UP001606210"/>
    </source>
</evidence>
<sequence>MEQHIELRVDLGGVEPVHAEPIGGRYRLTHSPGLVYGVAAGDEIEVLEGGEFRVVSRGGNLVIRVLTADGVSSFAEQLEAQVRDAIGGRLDGRDTNLLVFTVPVKTGFPKVERLFETLRENRTGIHWEFGNVYDSDGHELGWWNEV</sequence>
<dbReference type="Proteomes" id="UP001606210">
    <property type="component" value="Unassembled WGS sequence"/>
</dbReference>
<name>A0ABW7F2C6_9BURK</name>
<protein>
    <submittedName>
        <fullName evidence="1">DUF4265 domain-containing protein</fullName>
    </submittedName>
</protein>
<dbReference type="Pfam" id="PF14085">
    <property type="entry name" value="DUF4265"/>
    <property type="match status" value="1"/>
</dbReference>
<dbReference type="RefSeq" id="WP_394479312.1">
    <property type="nucleotide sequence ID" value="NZ_JBIGHV010000004.1"/>
</dbReference>
<accession>A0ABW7F2C6</accession>
<organism evidence="1 2">
    <name type="scientific">Pelomonas parva</name>
    <dbReference type="NCBI Taxonomy" id="3299032"/>
    <lineage>
        <taxon>Bacteria</taxon>
        <taxon>Pseudomonadati</taxon>
        <taxon>Pseudomonadota</taxon>
        <taxon>Betaproteobacteria</taxon>
        <taxon>Burkholderiales</taxon>
        <taxon>Sphaerotilaceae</taxon>
        <taxon>Roseateles</taxon>
    </lineage>
</organism>
<proteinExistence type="predicted"/>
<comment type="caution">
    <text evidence="1">The sequence shown here is derived from an EMBL/GenBank/DDBJ whole genome shotgun (WGS) entry which is preliminary data.</text>
</comment>
<evidence type="ECO:0000313" key="1">
    <source>
        <dbReference type="EMBL" id="MFG6430787.1"/>
    </source>
</evidence>
<dbReference type="InterPro" id="IPR025361">
    <property type="entry name" value="DUF4265"/>
</dbReference>
<keyword evidence="2" id="KW-1185">Reference proteome</keyword>